<evidence type="ECO:0000256" key="7">
    <source>
        <dbReference type="HAMAP-Rule" id="MF_01208"/>
    </source>
</evidence>
<dbReference type="InterPro" id="IPR029057">
    <property type="entry name" value="PRTase-like"/>
</dbReference>
<evidence type="ECO:0000259" key="8">
    <source>
        <dbReference type="Pfam" id="PF00156"/>
    </source>
</evidence>
<dbReference type="EC" id="2.4.2.10" evidence="2 7"/>
<dbReference type="HAMAP" id="MF_01208">
    <property type="entry name" value="PyrE"/>
    <property type="match status" value="1"/>
</dbReference>
<evidence type="ECO:0000256" key="1">
    <source>
        <dbReference type="ARBA" id="ARBA00004889"/>
    </source>
</evidence>
<evidence type="ECO:0000256" key="4">
    <source>
        <dbReference type="ARBA" id="ARBA00022679"/>
    </source>
</evidence>
<dbReference type="Gene3D" id="3.40.50.2020">
    <property type="match status" value="1"/>
</dbReference>
<dbReference type="PANTHER" id="PTHR19278">
    <property type="entry name" value="OROTATE PHOSPHORIBOSYLTRANSFERASE"/>
    <property type="match status" value="1"/>
</dbReference>
<accession>A0A8J7PC25</accession>
<dbReference type="EMBL" id="JAFLCK010000008">
    <property type="protein sequence ID" value="MBN8660116.1"/>
    <property type="molecule type" value="Genomic_DNA"/>
</dbReference>
<dbReference type="Pfam" id="PF00156">
    <property type="entry name" value="Pribosyltran"/>
    <property type="match status" value="1"/>
</dbReference>
<feature type="binding site" description="in other chain" evidence="7">
    <location>
        <begin position="127"/>
        <end position="135"/>
    </location>
    <ligand>
        <name>5-phospho-alpha-D-ribose 1-diphosphate</name>
        <dbReference type="ChEBI" id="CHEBI:58017"/>
        <note>ligand shared between dimeric partners</note>
    </ligand>
</feature>
<dbReference type="NCBIfam" id="TIGR01367">
    <property type="entry name" value="pyrE_Therm"/>
    <property type="match status" value="1"/>
</dbReference>
<sequence>MQSPESILKSVKAWQTGHFLLSSGLHSNEYMQCQKVLQYPSHGMTLALLLAEKMKSAGIIPDVVVGPALGAVHMEVFTALALNQVMNDIAKTAEIRAVFAEREGGSNEFSIRRGIELVPGEKVLVVEDVTTTGGSAKKVLNLVKELGATPVAVAALIDRSGGKVEFGVPFFNLISLNLETWEEKNCPLCLSGSKPIKPGSTKFGNA</sequence>
<gene>
    <name evidence="7" type="primary">pyrE</name>
    <name evidence="9" type="ORF">J0M35_07110</name>
</gene>
<comment type="pathway">
    <text evidence="1 7">Pyrimidine metabolism; UMP biosynthesis via de novo pathway; UMP from orotate: step 1/2.</text>
</comment>
<dbReference type="GO" id="GO:0000287">
    <property type="term" value="F:magnesium ion binding"/>
    <property type="evidence" value="ECO:0007669"/>
    <property type="project" value="UniProtKB-UniRule"/>
</dbReference>
<dbReference type="InterPro" id="IPR006273">
    <property type="entry name" value="Orotate_PRibTrfase_bac"/>
</dbReference>
<evidence type="ECO:0000256" key="6">
    <source>
        <dbReference type="ARBA" id="ARBA00022975"/>
    </source>
</evidence>
<dbReference type="PANTHER" id="PTHR19278:SF9">
    <property type="entry name" value="URIDINE 5'-MONOPHOSPHATE SYNTHASE"/>
    <property type="match status" value="1"/>
</dbReference>
<dbReference type="GO" id="GO:0004588">
    <property type="term" value="F:orotate phosphoribosyltransferase activity"/>
    <property type="evidence" value="ECO:0007669"/>
    <property type="project" value="UniProtKB-UniRule"/>
</dbReference>
<evidence type="ECO:0000313" key="9">
    <source>
        <dbReference type="EMBL" id="MBN8660116.1"/>
    </source>
</evidence>
<dbReference type="GO" id="GO:0044205">
    <property type="term" value="P:'de novo' UMP biosynthetic process"/>
    <property type="evidence" value="ECO:0007669"/>
    <property type="project" value="UniProtKB-UniRule"/>
</dbReference>
<keyword evidence="3 7" id="KW-0328">Glycosyltransferase</keyword>
<feature type="domain" description="Phosphoribosyltransferase" evidence="8">
    <location>
        <begin position="45"/>
        <end position="182"/>
    </location>
</feature>
<dbReference type="InterPro" id="IPR023031">
    <property type="entry name" value="OPRT"/>
</dbReference>
<comment type="caution">
    <text evidence="9">The sequence shown here is derived from an EMBL/GenBank/DDBJ whole genome shotgun (WGS) entry which is preliminary data.</text>
</comment>
<evidence type="ECO:0000256" key="2">
    <source>
        <dbReference type="ARBA" id="ARBA00011971"/>
    </source>
</evidence>
<organism evidence="9 10">
    <name type="scientific">Candidatus Obscuribacter phosphatis</name>
    <dbReference type="NCBI Taxonomy" id="1906157"/>
    <lineage>
        <taxon>Bacteria</taxon>
        <taxon>Bacillati</taxon>
        <taxon>Candidatus Melainabacteria</taxon>
        <taxon>Candidatus Obscuribacterales</taxon>
        <taxon>Candidatus Obscuribacteraceae</taxon>
        <taxon>Candidatus Obscuribacter</taxon>
    </lineage>
</organism>
<comment type="caution">
    <text evidence="7">Lacks conserved residue(s) required for the propagation of feature annotation.</text>
</comment>
<feature type="binding site" evidence="7">
    <location>
        <position position="159"/>
    </location>
    <ligand>
        <name>orotate</name>
        <dbReference type="ChEBI" id="CHEBI:30839"/>
    </ligand>
</feature>
<dbReference type="UniPathway" id="UPA00070">
    <property type="reaction ID" value="UER00119"/>
</dbReference>
<dbReference type="CDD" id="cd06223">
    <property type="entry name" value="PRTases_typeI"/>
    <property type="match status" value="1"/>
</dbReference>
<evidence type="ECO:0000256" key="3">
    <source>
        <dbReference type="ARBA" id="ARBA00022676"/>
    </source>
</evidence>
<dbReference type="AlphaFoldDB" id="A0A8J7PC25"/>
<evidence type="ECO:0000256" key="5">
    <source>
        <dbReference type="ARBA" id="ARBA00022842"/>
    </source>
</evidence>
<dbReference type="SUPFAM" id="SSF53271">
    <property type="entry name" value="PRTase-like"/>
    <property type="match status" value="1"/>
</dbReference>
<protein>
    <recommendedName>
        <fullName evidence="2 7">Orotate phosphoribosyltransferase</fullName>
        <shortName evidence="7">OPRT</shortName>
        <shortName evidence="7">OPRTase</shortName>
        <ecNumber evidence="2 7">2.4.2.10</ecNumber>
    </recommendedName>
</protein>
<name>A0A8J7PC25_9BACT</name>
<comment type="similarity">
    <text evidence="7">Belongs to the purine/pyrimidine phosphoribosyltransferase family. PyrE subfamily.</text>
</comment>
<reference evidence="9" key="1">
    <citation type="submission" date="2021-02" db="EMBL/GenBank/DDBJ databases">
        <title>Genome-Resolved Metagenomics of a Microbial Community Performing Photosynthetic Biological Nutrient Removal.</title>
        <authorList>
            <person name="Mcdaniel E.A."/>
        </authorList>
    </citation>
    <scope>NUCLEOTIDE SEQUENCE</scope>
    <source>
        <strain evidence="9">UWPOB_OBS1</strain>
    </source>
</reference>
<comment type="function">
    <text evidence="7">Catalyzes the transfer of a ribosyl phosphate group from 5-phosphoribose 1-diphosphate to orotate, leading to the formation of orotidine monophosphate (OMP).</text>
</comment>
<comment type="catalytic activity">
    <reaction evidence="7">
        <text>orotidine 5'-phosphate + diphosphate = orotate + 5-phospho-alpha-D-ribose 1-diphosphate</text>
        <dbReference type="Rhea" id="RHEA:10380"/>
        <dbReference type="ChEBI" id="CHEBI:30839"/>
        <dbReference type="ChEBI" id="CHEBI:33019"/>
        <dbReference type="ChEBI" id="CHEBI:57538"/>
        <dbReference type="ChEBI" id="CHEBI:58017"/>
        <dbReference type="EC" id="2.4.2.10"/>
    </reaction>
</comment>
<proteinExistence type="inferred from homology"/>
<dbReference type="Proteomes" id="UP000664277">
    <property type="component" value="Unassembled WGS sequence"/>
</dbReference>
<keyword evidence="6 7" id="KW-0665">Pyrimidine biosynthesis</keyword>
<keyword evidence="5 7" id="KW-0460">Magnesium</keyword>
<keyword evidence="4 7" id="KW-0808">Transferase</keyword>
<dbReference type="InterPro" id="IPR000836">
    <property type="entry name" value="PRTase_dom"/>
</dbReference>
<comment type="cofactor">
    <cofactor evidence="7">
        <name>Mg(2+)</name>
        <dbReference type="ChEBI" id="CHEBI:18420"/>
    </cofactor>
</comment>
<feature type="binding site" evidence="7">
    <location>
        <position position="131"/>
    </location>
    <ligand>
        <name>orotate</name>
        <dbReference type="ChEBI" id="CHEBI:30839"/>
    </ligand>
</feature>
<dbReference type="GO" id="GO:0019856">
    <property type="term" value="P:pyrimidine nucleobase biosynthetic process"/>
    <property type="evidence" value="ECO:0007669"/>
    <property type="project" value="InterPro"/>
</dbReference>
<evidence type="ECO:0000313" key="10">
    <source>
        <dbReference type="Proteomes" id="UP000664277"/>
    </source>
</evidence>
<comment type="subunit">
    <text evidence="7">Homodimer.</text>
</comment>